<evidence type="ECO:0000313" key="2">
    <source>
        <dbReference type="EMBL" id="KAH3854287.1"/>
    </source>
</evidence>
<dbReference type="PANTHER" id="PTHR10157">
    <property type="entry name" value="DOPAMINE BETA HYDROXYLASE RELATED"/>
    <property type="match status" value="1"/>
</dbReference>
<comment type="caution">
    <text evidence="2">The sequence shown here is derived from an EMBL/GenBank/DDBJ whole genome shotgun (WGS) entry which is preliminary data.</text>
</comment>
<dbReference type="GO" id="GO:0030667">
    <property type="term" value="C:secretory granule membrane"/>
    <property type="evidence" value="ECO:0007669"/>
    <property type="project" value="TreeGrafter"/>
</dbReference>
<proteinExistence type="predicted"/>
<dbReference type="GO" id="GO:0006589">
    <property type="term" value="P:octopamine biosynthetic process"/>
    <property type="evidence" value="ECO:0007669"/>
    <property type="project" value="TreeGrafter"/>
</dbReference>
<accession>A0A9D4L947</accession>
<name>A0A9D4L947_DREPO</name>
<reference evidence="2" key="2">
    <citation type="submission" date="2020-11" db="EMBL/GenBank/DDBJ databases">
        <authorList>
            <person name="McCartney M.A."/>
            <person name="Auch B."/>
            <person name="Kono T."/>
            <person name="Mallez S."/>
            <person name="Becker A."/>
            <person name="Gohl D.M."/>
            <person name="Silverstein K.A.T."/>
            <person name="Koren S."/>
            <person name="Bechman K.B."/>
            <person name="Herman A."/>
            <person name="Abrahante J.E."/>
            <person name="Garbe J."/>
        </authorList>
    </citation>
    <scope>NUCLEOTIDE SEQUENCE</scope>
    <source>
        <strain evidence="2">Duluth1</strain>
        <tissue evidence="2">Whole animal</tissue>
    </source>
</reference>
<dbReference type="CDD" id="cd09631">
    <property type="entry name" value="DOMON_DOH"/>
    <property type="match status" value="1"/>
</dbReference>
<organism evidence="2 3">
    <name type="scientific">Dreissena polymorpha</name>
    <name type="common">Zebra mussel</name>
    <name type="synonym">Mytilus polymorpha</name>
    <dbReference type="NCBI Taxonomy" id="45954"/>
    <lineage>
        <taxon>Eukaryota</taxon>
        <taxon>Metazoa</taxon>
        <taxon>Spiralia</taxon>
        <taxon>Lophotrochozoa</taxon>
        <taxon>Mollusca</taxon>
        <taxon>Bivalvia</taxon>
        <taxon>Autobranchia</taxon>
        <taxon>Heteroconchia</taxon>
        <taxon>Euheterodonta</taxon>
        <taxon>Imparidentia</taxon>
        <taxon>Neoheterodontei</taxon>
        <taxon>Myida</taxon>
        <taxon>Dreissenoidea</taxon>
        <taxon>Dreissenidae</taxon>
        <taxon>Dreissena</taxon>
    </lineage>
</organism>
<dbReference type="GO" id="GO:0004500">
    <property type="term" value="F:dopamine beta-monooxygenase activity"/>
    <property type="evidence" value="ECO:0007669"/>
    <property type="project" value="InterPro"/>
</dbReference>
<feature type="domain" description="DOMON" evidence="1">
    <location>
        <begin position="15"/>
        <end position="67"/>
    </location>
</feature>
<evidence type="ECO:0000313" key="3">
    <source>
        <dbReference type="Proteomes" id="UP000828390"/>
    </source>
</evidence>
<reference evidence="2" key="1">
    <citation type="journal article" date="2019" name="bioRxiv">
        <title>The Genome of the Zebra Mussel, Dreissena polymorpha: A Resource for Invasive Species Research.</title>
        <authorList>
            <person name="McCartney M.A."/>
            <person name="Auch B."/>
            <person name="Kono T."/>
            <person name="Mallez S."/>
            <person name="Zhang Y."/>
            <person name="Obille A."/>
            <person name="Becker A."/>
            <person name="Abrahante J.E."/>
            <person name="Garbe J."/>
            <person name="Badalamenti J.P."/>
            <person name="Herman A."/>
            <person name="Mangelson H."/>
            <person name="Liachko I."/>
            <person name="Sullivan S."/>
            <person name="Sone E.D."/>
            <person name="Koren S."/>
            <person name="Silverstein K.A.T."/>
            <person name="Beckman K.B."/>
            <person name="Gohl D.M."/>
        </authorList>
    </citation>
    <scope>NUCLEOTIDE SEQUENCE</scope>
    <source>
        <strain evidence="2">Duluth1</strain>
        <tissue evidence="2">Whole animal</tissue>
    </source>
</reference>
<dbReference type="InterPro" id="IPR005018">
    <property type="entry name" value="DOMON_domain"/>
</dbReference>
<dbReference type="InterPro" id="IPR045266">
    <property type="entry name" value="DOH_DOMON"/>
</dbReference>
<dbReference type="PANTHER" id="PTHR10157:SF23">
    <property type="entry name" value="MOXD1 HOMOLOG 1"/>
    <property type="match status" value="1"/>
</dbReference>
<dbReference type="InterPro" id="IPR000945">
    <property type="entry name" value="DBH-like"/>
</dbReference>
<gene>
    <name evidence="2" type="ORF">DPMN_096824</name>
</gene>
<keyword evidence="3" id="KW-1185">Reference proteome</keyword>
<dbReference type="GO" id="GO:0005615">
    <property type="term" value="C:extracellular space"/>
    <property type="evidence" value="ECO:0007669"/>
    <property type="project" value="TreeGrafter"/>
</dbReference>
<dbReference type="Pfam" id="PF03351">
    <property type="entry name" value="DOMON"/>
    <property type="match status" value="1"/>
</dbReference>
<evidence type="ECO:0000259" key="1">
    <source>
        <dbReference type="Pfam" id="PF03351"/>
    </source>
</evidence>
<dbReference type="EMBL" id="JAIWYP010000003">
    <property type="protein sequence ID" value="KAH3854287.1"/>
    <property type="molecule type" value="Genomic_DNA"/>
</dbReference>
<dbReference type="GO" id="GO:0042421">
    <property type="term" value="P:norepinephrine biosynthetic process"/>
    <property type="evidence" value="ECO:0007669"/>
    <property type="project" value="TreeGrafter"/>
</dbReference>
<dbReference type="AlphaFoldDB" id="A0A9D4L947"/>
<sequence>MQTICIKPYEIIGVFCQDRHTTGHRMPEVDKSQDWFLLHAEETSAGTVLKMVRKLQTCDNAEDIDINVTIQCP</sequence>
<dbReference type="GO" id="GO:0042420">
    <property type="term" value="P:dopamine catabolic process"/>
    <property type="evidence" value="ECO:0007669"/>
    <property type="project" value="TreeGrafter"/>
</dbReference>
<protein>
    <recommendedName>
        <fullName evidence="1">DOMON domain-containing protein</fullName>
    </recommendedName>
</protein>
<dbReference type="Proteomes" id="UP000828390">
    <property type="component" value="Unassembled WGS sequence"/>
</dbReference>